<proteinExistence type="predicted"/>
<protein>
    <recommendedName>
        <fullName evidence="1">Endonuclease/exonuclease/phosphatase domain-containing protein</fullName>
    </recommendedName>
</protein>
<dbReference type="Proteomes" id="UP000744769">
    <property type="component" value="Unassembled WGS sequence"/>
</dbReference>
<accession>A0A967B212</accession>
<organism evidence="2 3">
    <name type="scientific">Metallococcus carri</name>
    <dbReference type="NCBI Taxonomy" id="1656884"/>
    <lineage>
        <taxon>Bacteria</taxon>
        <taxon>Bacillati</taxon>
        <taxon>Actinomycetota</taxon>
        <taxon>Actinomycetes</taxon>
        <taxon>Micrococcales</taxon>
        <taxon>Dermacoccaceae</taxon>
        <taxon>Metallococcus</taxon>
    </lineage>
</organism>
<dbReference type="SUPFAM" id="SSF56219">
    <property type="entry name" value="DNase I-like"/>
    <property type="match status" value="1"/>
</dbReference>
<dbReference type="Pfam" id="PF03372">
    <property type="entry name" value="Exo_endo_phos"/>
    <property type="match status" value="1"/>
</dbReference>
<sequence>MIRDPHRLRVASYNVRAFKDDRAALREVVRTIDPDLLFLQEAPRHPLSDSRIGSFAASVKMTWSGGKRGWMSTTMLTGLRVGVHSAVHRNLPVRRGDEPRGYAIAMVSLPGHSPLTAASLHMTLRGAERGPHAQLVLGELRRAGLPAVIGGDLNETPGNVVWRTFAPDLRPVSADEPTFPAKAPVKRIDAIFASPSLPATVPQLEIDPALFGRATDHRPIVVDLDLSALAR</sequence>
<evidence type="ECO:0000313" key="2">
    <source>
        <dbReference type="EMBL" id="NHN55940.1"/>
    </source>
</evidence>
<dbReference type="GO" id="GO:0003824">
    <property type="term" value="F:catalytic activity"/>
    <property type="evidence" value="ECO:0007669"/>
    <property type="project" value="InterPro"/>
</dbReference>
<evidence type="ECO:0000259" key="1">
    <source>
        <dbReference type="Pfam" id="PF03372"/>
    </source>
</evidence>
<dbReference type="EMBL" id="JAAOIV010000006">
    <property type="protein sequence ID" value="NHN55940.1"/>
    <property type="molecule type" value="Genomic_DNA"/>
</dbReference>
<comment type="caution">
    <text evidence="2">The sequence shown here is derived from an EMBL/GenBank/DDBJ whole genome shotgun (WGS) entry which is preliminary data.</text>
</comment>
<reference evidence="2" key="1">
    <citation type="submission" date="2020-03" db="EMBL/GenBank/DDBJ databases">
        <title>Draft sequencing of Calidifontibacter sp. DB0510.</title>
        <authorList>
            <person name="Kim D.-U."/>
        </authorList>
    </citation>
    <scope>NUCLEOTIDE SEQUENCE</scope>
    <source>
        <strain evidence="2">DB0510</strain>
    </source>
</reference>
<dbReference type="InterPro" id="IPR036691">
    <property type="entry name" value="Endo/exonu/phosph_ase_sf"/>
</dbReference>
<dbReference type="AlphaFoldDB" id="A0A967B212"/>
<keyword evidence="3" id="KW-1185">Reference proteome</keyword>
<dbReference type="InterPro" id="IPR005135">
    <property type="entry name" value="Endo/exonuclease/phosphatase"/>
</dbReference>
<feature type="domain" description="Endonuclease/exonuclease/phosphatase" evidence="1">
    <location>
        <begin position="11"/>
        <end position="217"/>
    </location>
</feature>
<dbReference type="RefSeq" id="WP_166196245.1">
    <property type="nucleotide sequence ID" value="NZ_JAAOIV010000006.1"/>
</dbReference>
<evidence type="ECO:0000313" key="3">
    <source>
        <dbReference type="Proteomes" id="UP000744769"/>
    </source>
</evidence>
<name>A0A967B212_9MICO</name>
<gene>
    <name evidence="2" type="ORF">G9U51_09150</name>
</gene>
<dbReference type="Gene3D" id="3.60.10.10">
    <property type="entry name" value="Endonuclease/exonuclease/phosphatase"/>
    <property type="match status" value="1"/>
</dbReference>